<sequence length="480" mass="51943">MPDWTIKMRRTRNAKIIATLGPASTTAQTIEGLFLAGADVFRLNFSHGSHEDHQRRYDTIREVERKTRRPISVLADLQGPKLRVANFQEGRIQLAAGQGFRLDLDPALGDHTRVNLPHPEIFAALRVGTELLLDDGRLRLRVEKHGADFAETVVITGGELSNHKGVNVPNVVLPMSPLTEKDKADLAFALDMGADWVALSFVQRAEDVEEIKALVQGRALVMSKLEKPSAIDHLDAIIELSDGIMVARGDLGVECPPETVPILQKRIVRAARAAGKPVVVATQMLDSMVHSPTPTRAEASDVATAIYDGADAVMLSAETAAGDYPIDAVTMMDRIIGRVEKDEHYHLVLDASRPAPTGTTRDAISAAARQVAHTLKVAAIVTFTSSGSTTLRAARERPDAPVLSLTTDVKVARQTSLVWGAHSVVVHEVHSFAEMVAVAVRVAHEQGFAQWREQVVITAGVPFGTSGTTNILRVATVEET</sequence>
<reference evidence="14" key="1">
    <citation type="submission" date="2016-10" db="EMBL/GenBank/DDBJ databases">
        <title>Sequence of Gallionella enrichment culture.</title>
        <authorList>
            <person name="Poehlein A."/>
            <person name="Muehling M."/>
            <person name="Daniel R."/>
        </authorList>
    </citation>
    <scope>NUCLEOTIDE SEQUENCE</scope>
</reference>
<dbReference type="SUPFAM" id="SSF52935">
    <property type="entry name" value="PK C-terminal domain-like"/>
    <property type="match status" value="1"/>
</dbReference>
<protein>
    <recommendedName>
        <fullName evidence="3">pyruvate kinase</fullName>
        <ecNumber evidence="3">2.7.1.40</ecNumber>
    </recommendedName>
</protein>
<dbReference type="InterPro" id="IPR015795">
    <property type="entry name" value="Pyrv_Knase_C"/>
</dbReference>
<dbReference type="Gene3D" id="3.20.20.60">
    <property type="entry name" value="Phosphoenolpyruvate-binding domains"/>
    <property type="match status" value="1"/>
</dbReference>
<feature type="domain" description="Pyruvate kinase barrel" evidence="12">
    <location>
        <begin position="12"/>
        <end position="329"/>
    </location>
</feature>
<dbReference type="InterPro" id="IPR001697">
    <property type="entry name" value="Pyr_Knase"/>
</dbReference>
<keyword evidence="8" id="KW-0067">ATP-binding</keyword>
<dbReference type="Pfam" id="PF00224">
    <property type="entry name" value="PK"/>
    <property type="match status" value="1"/>
</dbReference>
<evidence type="ECO:0000256" key="2">
    <source>
        <dbReference type="ARBA" id="ARBA00008663"/>
    </source>
</evidence>
<evidence type="ECO:0000259" key="13">
    <source>
        <dbReference type="Pfam" id="PF02887"/>
    </source>
</evidence>
<keyword evidence="11 14" id="KW-0670">Pyruvate</keyword>
<evidence type="ECO:0000256" key="4">
    <source>
        <dbReference type="ARBA" id="ARBA00022679"/>
    </source>
</evidence>
<organism evidence="14">
    <name type="scientific">mine drainage metagenome</name>
    <dbReference type="NCBI Taxonomy" id="410659"/>
    <lineage>
        <taxon>unclassified sequences</taxon>
        <taxon>metagenomes</taxon>
        <taxon>ecological metagenomes</taxon>
    </lineage>
</organism>
<keyword evidence="5" id="KW-0479">Metal-binding</keyword>
<dbReference type="InterPro" id="IPR018209">
    <property type="entry name" value="Pyrv_Knase_AS"/>
</dbReference>
<comment type="similarity">
    <text evidence="2">Belongs to the pyruvate kinase family.</text>
</comment>
<keyword evidence="4 14" id="KW-0808">Transferase</keyword>
<proteinExistence type="inferred from homology"/>
<dbReference type="SUPFAM" id="SSF51621">
    <property type="entry name" value="Phosphoenolpyruvate/pyruvate domain"/>
    <property type="match status" value="1"/>
</dbReference>
<evidence type="ECO:0000256" key="6">
    <source>
        <dbReference type="ARBA" id="ARBA00022741"/>
    </source>
</evidence>
<dbReference type="NCBIfam" id="NF004886">
    <property type="entry name" value="PRK06247.1"/>
    <property type="match status" value="1"/>
</dbReference>
<dbReference type="UniPathway" id="UPA00109">
    <property type="reaction ID" value="UER00188"/>
</dbReference>
<dbReference type="InterPro" id="IPR040442">
    <property type="entry name" value="Pyrv_kinase-like_dom_sf"/>
</dbReference>
<keyword evidence="6" id="KW-0547">Nucleotide-binding</keyword>
<keyword evidence="7 14" id="KW-0418">Kinase</keyword>
<dbReference type="GO" id="GO:0005524">
    <property type="term" value="F:ATP binding"/>
    <property type="evidence" value="ECO:0007669"/>
    <property type="project" value="UniProtKB-KW"/>
</dbReference>
<dbReference type="InterPro" id="IPR036918">
    <property type="entry name" value="Pyrv_Knase_C_sf"/>
</dbReference>
<dbReference type="PANTHER" id="PTHR11817">
    <property type="entry name" value="PYRUVATE KINASE"/>
    <property type="match status" value="1"/>
</dbReference>
<evidence type="ECO:0000259" key="12">
    <source>
        <dbReference type="Pfam" id="PF00224"/>
    </source>
</evidence>
<dbReference type="NCBIfam" id="TIGR01064">
    <property type="entry name" value="pyruv_kin"/>
    <property type="match status" value="1"/>
</dbReference>
<dbReference type="InterPro" id="IPR015806">
    <property type="entry name" value="Pyrv_Knase_insert_dom_sf"/>
</dbReference>
<dbReference type="AlphaFoldDB" id="A0A1J5RG80"/>
<dbReference type="NCBIfam" id="NF004978">
    <property type="entry name" value="PRK06354.1"/>
    <property type="match status" value="1"/>
</dbReference>
<dbReference type="FunFam" id="2.40.33.10:FF:000001">
    <property type="entry name" value="Pyruvate kinase"/>
    <property type="match status" value="1"/>
</dbReference>
<dbReference type="InterPro" id="IPR015813">
    <property type="entry name" value="Pyrv/PenolPyrv_kinase-like_dom"/>
</dbReference>
<dbReference type="GO" id="GO:0030955">
    <property type="term" value="F:potassium ion binding"/>
    <property type="evidence" value="ECO:0007669"/>
    <property type="project" value="InterPro"/>
</dbReference>
<name>A0A1J5RG80_9ZZZZ</name>
<evidence type="ECO:0000256" key="9">
    <source>
        <dbReference type="ARBA" id="ARBA00022842"/>
    </source>
</evidence>
<evidence type="ECO:0000313" key="14">
    <source>
        <dbReference type="EMBL" id="OIQ95110.1"/>
    </source>
</evidence>
<evidence type="ECO:0000256" key="1">
    <source>
        <dbReference type="ARBA" id="ARBA00004997"/>
    </source>
</evidence>
<evidence type="ECO:0000256" key="10">
    <source>
        <dbReference type="ARBA" id="ARBA00023152"/>
    </source>
</evidence>
<comment type="pathway">
    <text evidence="1">Carbohydrate degradation; glycolysis; pyruvate from D-glyceraldehyde 3-phosphate: step 5/5.</text>
</comment>
<dbReference type="SUPFAM" id="SSF50800">
    <property type="entry name" value="PK beta-barrel domain-like"/>
    <property type="match status" value="1"/>
</dbReference>
<dbReference type="EC" id="2.7.1.40" evidence="3"/>
<dbReference type="EMBL" id="MLJW01000173">
    <property type="protein sequence ID" value="OIQ95110.1"/>
    <property type="molecule type" value="Genomic_DNA"/>
</dbReference>
<dbReference type="NCBIfam" id="NF004491">
    <property type="entry name" value="PRK05826.1"/>
    <property type="match status" value="1"/>
</dbReference>
<dbReference type="Pfam" id="PF02887">
    <property type="entry name" value="PK_C"/>
    <property type="match status" value="1"/>
</dbReference>
<dbReference type="GO" id="GO:0000287">
    <property type="term" value="F:magnesium ion binding"/>
    <property type="evidence" value="ECO:0007669"/>
    <property type="project" value="InterPro"/>
</dbReference>
<feature type="domain" description="Pyruvate kinase C-terminal" evidence="13">
    <location>
        <begin position="362"/>
        <end position="474"/>
    </location>
</feature>
<evidence type="ECO:0000256" key="5">
    <source>
        <dbReference type="ARBA" id="ARBA00022723"/>
    </source>
</evidence>
<evidence type="ECO:0000256" key="7">
    <source>
        <dbReference type="ARBA" id="ARBA00022777"/>
    </source>
</evidence>
<dbReference type="Gene3D" id="2.40.33.10">
    <property type="entry name" value="PK beta-barrel domain-like"/>
    <property type="match status" value="1"/>
</dbReference>
<accession>A0A1J5RG80</accession>
<dbReference type="InterPro" id="IPR011037">
    <property type="entry name" value="Pyrv_Knase-like_insert_dom_sf"/>
</dbReference>
<evidence type="ECO:0000256" key="11">
    <source>
        <dbReference type="ARBA" id="ARBA00023317"/>
    </source>
</evidence>
<comment type="caution">
    <text evidence="14">The sequence shown here is derived from an EMBL/GenBank/DDBJ whole genome shotgun (WGS) entry which is preliminary data.</text>
</comment>
<evidence type="ECO:0000256" key="3">
    <source>
        <dbReference type="ARBA" id="ARBA00012142"/>
    </source>
</evidence>
<gene>
    <name evidence="14" type="primary">ttuE</name>
    <name evidence="14" type="ORF">GALL_229160</name>
</gene>
<keyword evidence="9" id="KW-0460">Magnesium</keyword>
<keyword evidence="10" id="KW-0324">Glycolysis</keyword>
<dbReference type="GO" id="GO:0004743">
    <property type="term" value="F:pyruvate kinase activity"/>
    <property type="evidence" value="ECO:0007669"/>
    <property type="project" value="UniProtKB-EC"/>
</dbReference>
<dbReference type="PRINTS" id="PR01050">
    <property type="entry name" value="PYRUVTKNASE"/>
</dbReference>
<dbReference type="Gene3D" id="3.40.1380.20">
    <property type="entry name" value="Pyruvate kinase, C-terminal domain"/>
    <property type="match status" value="1"/>
</dbReference>
<evidence type="ECO:0000256" key="8">
    <source>
        <dbReference type="ARBA" id="ARBA00022840"/>
    </source>
</evidence>
<dbReference type="GO" id="GO:0016301">
    <property type="term" value="F:kinase activity"/>
    <property type="evidence" value="ECO:0007669"/>
    <property type="project" value="UniProtKB-KW"/>
</dbReference>
<dbReference type="InterPro" id="IPR015793">
    <property type="entry name" value="Pyrv_Knase_brl"/>
</dbReference>
<dbReference type="PROSITE" id="PS00110">
    <property type="entry name" value="PYRUVATE_KINASE"/>
    <property type="match status" value="1"/>
</dbReference>